<keyword evidence="3" id="KW-1185">Reference proteome</keyword>
<dbReference type="GO" id="GO:0006313">
    <property type="term" value="P:DNA transposition"/>
    <property type="evidence" value="ECO:0007669"/>
    <property type="project" value="InterPro"/>
</dbReference>
<sequence length="185" mass="21151">MFEEHTEWLAKWKQNKKVELGHLLLITTDQYQFIVDYKVMQEQRDAARITSLAQRLAKTLEGKQIASISFDKGFYSKENLATLQQNAVGQIILPKKGKLNQAEKQMQSEKSYKTLRHQHSAVESNINMLEHHGLGRCMDKGIKGFRRYVGISVLSYNLHILGNILVQTEKAAALKAEKARLRKAA</sequence>
<dbReference type="EMBL" id="CP032489">
    <property type="protein sequence ID" value="AYD48734.1"/>
    <property type="molecule type" value="Genomic_DNA"/>
</dbReference>
<feature type="domain" description="Transposase IS4-like" evidence="1">
    <location>
        <begin position="8"/>
        <end position="158"/>
    </location>
</feature>
<gene>
    <name evidence="2" type="ORF">D6B99_14645</name>
</gene>
<dbReference type="KEGG" id="ark:D6B99_14645"/>
<organism evidence="2 3">
    <name type="scientific">Arachidicoccus soli</name>
    <dbReference type="NCBI Taxonomy" id="2341117"/>
    <lineage>
        <taxon>Bacteria</taxon>
        <taxon>Pseudomonadati</taxon>
        <taxon>Bacteroidota</taxon>
        <taxon>Chitinophagia</taxon>
        <taxon>Chitinophagales</taxon>
        <taxon>Chitinophagaceae</taxon>
        <taxon>Arachidicoccus</taxon>
    </lineage>
</organism>
<name>A0A386HTU7_9BACT</name>
<dbReference type="GO" id="GO:0003677">
    <property type="term" value="F:DNA binding"/>
    <property type="evidence" value="ECO:0007669"/>
    <property type="project" value="InterPro"/>
</dbReference>
<dbReference type="Pfam" id="PF01609">
    <property type="entry name" value="DDE_Tnp_1"/>
    <property type="match status" value="1"/>
</dbReference>
<accession>A0A386HTU7</accession>
<proteinExistence type="predicted"/>
<dbReference type="Proteomes" id="UP000266118">
    <property type="component" value="Chromosome"/>
</dbReference>
<reference evidence="2 3" key="1">
    <citation type="submission" date="2018-09" db="EMBL/GenBank/DDBJ databases">
        <title>Arachidicoccus sp. nov., a bacterium isolated from soil.</title>
        <authorList>
            <person name="Weon H.-Y."/>
            <person name="Kwon S.-W."/>
            <person name="Lee S.A."/>
        </authorList>
    </citation>
    <scope>NUCLEOTIDE SEQUENCE [LARGE SCALE GENOMIC DNA]</scope>
    <source>
        <strain evidence="2 3">KIS59-12</strain>
    </source>
</reference>
<evidence type="ECO:0000313" key="2">
    <source>
        <dbReference type="EMBL" id="AYD48734.1"/>
    </source>
</evidence>
<dbReference type="GO" id="GO:0004803">
    <property type="term" value="F:transposase activity"/>
    <property type="evidence" value="ECO:0007669"/>
    <property type="project" value="InterPro"/>
</dbReference>
<evidence type="ECO:0000313" key="3">
    <source>
        <dbReference type="Proteomes" id="UP000266118"/>
    </source>
</evidence>
<protein>
    <recommendedName>
        <fullName evidence="1">Transposase IS4-like domain-containing protein</fullName>
    </recommendedName>
</protein>
<dbReference type="AlphaFoldDB" id="A0A386HTU7"/>
<dbReference type="OrthoDB" id="240727at2"/>
<evidence type="ECO:0000259" key="1">
    <source>
        <dbReference type="Pfam" id="PF01609"/>
    </source>
</evidence>
<dbReference type="InterPro" id="IPR002559">
    <property type="entry name" value="Transposase_11"/>
</dbReference>